<accession>A0A1M6UW84</accession>
<keyword evidence="1" id="KW-0812">Transmembrane</keyword>
<dbReference type="AlphaFoldDB" id="A0A1M6UW84"/>
<dbReference type="RefSeq" id="WP_072915844.1">
    <property type="nucleotide sequence ID" value="NZ_FRAR01000022.1"/>
</dbReference>
<dbReference type="InterPro" id="IPR000160">
    <property type="entry name" value="GGDEF_dom"/>
</dbReference>
<dbReference type="SMART" id="SM00267">
    <property type="entry name" value="GGDEF"/>
    <property type="match status" value="1"/>
</dbReference>
<dbReference type="PANTHER" id="PTHR45138">
    <property type="entry name" value="REGULATORY COMPONENTS OF SENSORY TRANSDUCTION SYSTEM"/>
    <property type="match status" value="1"/>
</dbReference>
<dbReference type="PROSITE" id="PS50887">
    <property type="entry name" value="GGDEF"/>
    <property type="match status" value="1"/>
</dbReference>
<feature type="transmembrane region" description="Helical" evidence="1">
    <location>
        <begin position="178"/>
        <end position="196"/>
    </location>
</feature>
<dbReference type="Gene3D" id="3.30.70.270">
    <property type="match status" value="1"/>
</dbReference>
<dbReference type="InterPro" id="IPR029787">
    <property type="entry name" value="Nucleotide_cyclase"/>
</dbReference>
<feature type="transmembrane region" description="Helical" evidence="1">
    <location>
        <begin position="6"/>
        <end position="25"/>
    </location>
</feature>
<dbReference type="GO" id="GO:0052621">
    <property type="term" value="F:diguanylate cyclase activity"/>
    <property type="evidence" value="ECO:0007669"/>
    <property type="project" value="TreeGrafter"/>
</dbReference>
<dbReference type="Proteomes" id="UP000183997">
    <property type="component" value="Unassembled WGS sequence"/>
</dbReference>
<dbReference type="InterPro" id="IPR031621">
    <property type="entry name" value="HisKA_7TM"/>
</dbReference>
<feature type="transmembrane region" description="Helical" evidence="1">
    <location>
        <begin position="32"/>
        <end position="55"/>
    </location>
</feature>
<organism evidence="3 4">
    <name type="scientific">Desulforamulus aeronauticus DSM 10349</name>
    <dbReference type="NCBI Taxonomy" id="1121421"/>
    <lineage>
        <taxon>Bacteria</taxon>
        <taxon>Bacillati</taxon>
        <taxon>Bacillota</taxon>
        <taxon>Clostridia</taxon>
        <taxon>Eubacteriales</taxon>
        <taxon>Peptococcaceae</taxon>
        <taxon>Desulforamulus</taxon>
    </lineage>
</organism>
<reference evidence="4" key="1">
    <citation type="submission" date="2016-11" db="EMBL/GenBank/DDBJ databases">
        <authorList>
            <person name="Varghese N."/>
            <person name="Submissions S."/>
        </authorList>
    </citation>
    <scope>NUCLEOTIDE SEQUENCE [LARGE SCALE GENOMIC DNA]</scope>
    <source>
        <strain evidence="4">DSM 10349</strain>
    </source>
</reference>
<feature type="transmembrane region" description="Helical" evidence="1">
    <location>
        <begin position="141"/>
        <end position="158"/>
    </location>
</feature>
<evidence type="ECO:0000313" key="3">
    <source>
        <dbReference type="EMBL" id="SHK73395.1"/>
    </source>
</evidence>
<dbReference type="GO" id="GO:0043709">
    <property type="term" value="P:cell adhesion involved in single-species biofilm formation"/>
    <property type="evidence" value="ECO:0007669"/>
    <property type="project" value="TreeGrafter"/>
</dbReference>
<dbReference type="InterPro" id="IPR050469">
    <property type="entry name" value="Diguanylate_Cyclase"/>
</dbReference>
<dbReference type="Pfam" id="PF13188">
    <property type="entry name" value="PAS_8"/>
    <property type="match status" value="1"/>
</dbReference>
<dbReference type="NCBIfam" id="TIGR00254">
    <property type="entry name" value="GGDEF"/>
    <property type="match status" value="1"/>
</dbReference>
<dbReference type="STRING" id="1121421.SAMN02745123_02938"/>
<dbReference type="GO" id="GO:0005886">
    <property type="term" value="C:plasma membrane"/>
    <property type="evidence" value="ECO:0007669"/>
    <property type="project" value="TreeGrafter"/>
</dbReference>
<feature type="transmembrane region" description="Helical" evidence="1">
    <location>
        <begin position="208"/>
        <end position="226"/>
    </location>
</feature>
<dbReference type="Pfam" id="PF16927">
    <property type="entry name" value="HisKA_7TM"/>
    <property type="match status" value="1"/>
</dbReference>
<dbReference type="SUPFAM" id="SSF55785">
    <property type="entry name" value="PYP-like sensor domain (PAS domain)"/>
    <property type="match status" value="1"/>
</dbReference>
<dbReference type="FunFam" id="3.30.70.270:FF:000001">
    <property type="entry name" value="Diguanylate cyclase domain protein"/>
    <property type="match status" value="1"/>
</dbReference>
<keyword evidence="1" id="KW-1133">Transmembrane helix</keyword>
<dbReference type="PANTHER" id="PTHR45138:SF9">
    <property type="entry name" value="DIGUANYLATE CYCLASE DGCM-RELATED"/>
    <property type="match status" value="1"/>
</dbReference>
<dbReference type="InterPro" id="IPR043128">
    <property type="entry name" value="Rev_trsase/Diguanyl_cyclase"/>
</dbReference>
<proteinExistence type="predicted"/>
<evidence type="ECO:0000256" key="1">
    <source>
        <dbReference type="SAM" id="Phobius"/>
    </source>
</evidence>
<feature type="transmembrane region" description="Helical" evidence="1">
    <location>
        <begin position="67"/>
        <end position="87"/>
    </location>
</feature>
<keyword evidence="1" id="KW-0472">Membrane</keyword>
<dbReference type="InterPro" id="IPR000014">
    <property type="entry name" value="PAS"/>
</dbReference>
<evidence type="ECO:0000313" key="4">
    <source>
        <dbReference type="Proteomes" id="UP000183997"/>
    </source>
</evidence>
<name>A0A1M6UW84_9FIRM</name>
<sequence>MPNIFVLISMMTVVGCVVLMVYAIAKHAAEKSFFLIFLSIADLFFTFGSLLEISAPSLETAFYGIRVQYMGAPFIIPLTYLFIRDVYGEKRFSPRKLGLFFVIPLLCLFALQAFPLLRLHYADISYITNGYIANCQHTRGPMYLLGTAFNYMCIFLILRQILRRLRSGSKLQRQQSLVLLAGVMAPLIANVIYIFLGGEKMYDLTPLIFVVSVVAFMYAVLIQNLLNVIPLARVQVIDALEEAFFVCDNDFNFLDANRAARRLFPELNRLAPGESMQQVEHFKSEGEVYVPSDDEIRCYKATPTYIRQGEKNSGVCIVFRDITEEDRLLKNLHLQATVDPLMDIYNRGTFFELAGTILDSHEAKPFAFALLMIDVDHFKHVNDTYGHLCGDIALKSVAAIVKNHCRKDDVVGRYGGEEIVVLLRDTSAIQAFVTVEKLRKAIESTAISCRDNTISITISIGVAHSPAGNTHSLENMLNQADSALYQAKSSGRNHTCLYK</sequence>
<keyword evidence="4" id="KW-1185">Reference proteome</keyword>
<dbReference type="Pfam" id="PF00990">
    <property type="entry name" value="GGDEF"/>
    <property type="match status" value="1"/>
</dbReference>
<dbReference type="SUPFAM" id="SSF55073">
    <property type="entry name" value="Nucleotide cyclase"/>
    <property type="match status" value="1"/>
</dbReference>
<dbReference type="EMBL" id="FRAR01000022">
    <property type="protein sequence ID" value="SHK73395.1"/>
    <property type="molecule type" value="Genomic_DNA"/>
</dbReference>
<dbReference type="CDD" id="cd01949">
    <property type="entry name" value="GGDEF"/>
    <property type="match status" value="1"/>
</dbReference>
<dbReference type="GO" id="GO:1902201">
    <property type="term" value="P:negative regulation of bacterial-type flagellum-dependent cell motility"/>
    <property type="evidence" value="ECO:0007669"/>
    <property type="project" value="TreeGrafter"/>
</dbReference>
<dbReference type="InterPro" id="IPR035965">
    <property type="entry name" value="PAS-like_dom_sf"/>
</dbReference>
<evidence type="ECO:0000259" key="2">
    <source>
        <dbReference type="PROSITE" id="PS50887"/>
    </source>
</evidence>
<protein>
    <submittedName>
        <fullName evidence="3">Diguanylate cyclase (GGDEF) domain-containing protein</fullName>
    </submittedName>
</protein>
<feature type="domain" description="GGDEF" evidence="2">
    <location>
        <begin position="366"/>
        <end position="499"/>
    </location>
</feature>
<gene>
    <name evidence="3" type="ORF">SAMN02745123_02938</name>
</gene>
<feature type="transmembrane region" description="Helical" evidence="1">
    <location>
        <begin position="99"/>
        <end position="121"/>
    </location>
</feature>